<feature type="transmembrane region" description="Helical" evidence="8">
    <location>
        <begin position="353"/>
        <end position="371"/>
    </location>
</feature>
<feature type="transmembrane region" description="Helical" evidence="8">
    <location>
        <begin position="320"/>
        <end position="341"/>
    </location>
</feature>
<feature type="transmembrane region" description="Helical" evidence="8">
    <location>
        <begin position="200"/>
        <end position="217"/>
    </location>
</feature>
<dbReference type="PANTHER" id="PTHR41523">
    <property type="entry name" value="TWO-COMPONENT SYSTEM SENSOR PROTEIN"/>
    <property type="match status" value="1"/>
</dbReference>
<evidence type="ECO:0000256" key="4">
    <source>
        <dbReference type="ARBA" id="ARBA00022679"/>
    </source>
</evidence>
<proteinExistence type="predicted"/>
<dbReference type="AlphaFoldDB" id="A0A6S6S6S9"/>
<comment type="catalytic activity">
    <reaction evidence="1">
        <text>ATP + protein L-histidine = ADP + protein N-phospho-L-histidine.</text>
        <dbReference type="EC" id="2.7.13.3"/>
    </reaction>
</comment>
<evidence type="ECO:0000256" key="5">
    <source>
        <dbReference type="ARBA" id="ARBA00022741"/>
    </source>
</evidence>
<feature type="domain" description="Histidine kinase/HSP90-like ATPase" evidence="10">
    <location>
        <begin position="508"/>
        <end position="601"/>
    </location>
</feature>
<gene>
    <name evidence="11" type="ORF">HELGO_WM12336</name>
</gene>
<evidence type="ECO:0000256" key="8">
    <source>
        <dbReference type="SAM" id="Phobius"/>
    </source>
</evidence>
<dbReference type="Pfam" id="PF02518">
    <property type="entry name" value="HATPase_c"/>
    <property type="match status" value="1"/>
</dbReference>
<keyword evidence="4" id="KW-0808">Transferase</keyword>
<accession>A0A6S6S6S9</accession>
<organism evidence="11">
    <name type="scientific">uncultured Sulfurovum sp</name>
    <dbReference type="NCBI Taxonomy" id="269237"/>
    <lineage>
        <taxon>Bacteria</taxon>
        <taxon>Pseudomonadati</taxon>
        <taxon>Campylobacterota</taxon>
        <taxon>Epsilonproteobacteria</taxon>
        <taxon>Campylobacterales</taxon>
        <taxon>Sulfurovaceae</taxon>
        <taxon>Sulfurovum</taxon>
        <taxon>environmental samples</taxon>
    </lineage>
</organism>
<feature type="chain" id="PRO_5027981793" description="histidine kinase" evidence="9">
    <location>
        <begin position="20"/>
        <end position="602"/>
    </location>
</feature>
<evidence type="ECO:0000256" key="3">
    <source>
        <dbReference type="ARBA" id="ARBA00022553"/>
    </source>
</evidence>
<dbReference type="EC" id="2.7.13.3" evidence="2"/>
<protein>
    <recommendedName>
        <fullName evidence="2">histidine kinase</fullName>
        <ecNumber evidence="2">2.7.13.3</ecNumber>
    </recommendedName>
</protein>
<evidence type="ECO:0000256" key="9">
    <source>
        <dbReference type="SAM" id="SignalP"/>
    </source>
</evidence>
<keyword evidence="8" id="KW-0472">Membrane</keyword>
<dbReference type="GO" id="GO:0004673">
    <property type="term" value="F:protein histidine kinase activity"/>
    <property type="evidence" value="ECO:0007669"/>
    <property type="project" value="UniProtKB-EC"/>
</dbReference>
<feature type="transmembrane region" description="Helical" evidence="8">
    <location>
        <begin position="269"/>
        <end position="289"/>
    </location>
</feature>
<keyword evidence="8" id="KW-0812">Transmembrane</keyword>
<feature type="transmembrane region" description="Helical" evidence="8">
    <location>
        <begin position="295"/>
        <end position="313"/>
    </location>
</feature>
<dbReference type="Pfam" id="PF07696">
    <property type="entry name" value="7TMR-DISMED2"/>
    <property type="match status" value="1"/>
</dbReference>
<evidence type="ECO:0000313" key="11">
    <source>
        <dbReference type="EMBL" id="CAA6805432.1"/>
    </source>
</evidence>
<keyword evidence="3" id="KW-0597">Phosphoprotein</keyword>
<reference evidence="11" key="1">
    <citation type="submission" date="2020-01" db="EMBL/GenBank/DDBJ databases">
        <authorList>
            <person name="Meier V. D."/>
            <person name="Meier V D."/>
        </authorList>
    </citation>
    <scope>NUCLEOTIDE SEQUENCE</scope>
    <source>
        <strain evidence="11">HLG_WM_MAG_05</strain>
    </source>
</reference>
<dbReference type="EMBL" id="CACVAU010000017">
    <property type="protein sequence ID" value="CAA6805432.1"/>
    <property type="molecule type" value="Genomic_DNA"/>
</dbReference>
<feature type="transmembrane region" description="Helical" evidence="8">
    <location>
        <begin position="172"/>
        <end position="193"/>
    </location>
</feature>
<keyword evidence="7" id="KW-0067">ATP-binding</keyword>
<name>A0A6S6S6S9_9BACT</name>
<dbReference type="Pfam" id="PF07695">
    <property type="entry name" value="7TMR-DISM_7TM"/>
    <property type="match status" value="1"/>
</dbReference>
<evidence type="ECO:0000256" key="7">
    <source>
        <dbReference type="ARBA" id="ARBA00022840"/>
    </source>
</evidence>
<keyword evidence="8" id="KW-1133">Transmembrane helix</keyword>
<keyword evidence="9" id="KW-0732">Signal</keyword>
<dbReference type="SMART" id="SM00387">
    <property type="entry name" value="HATPase_c"/>
    <property type="match status" value="1"/>
</dbReference>
<dbReference type="Gene3D" id="3.30.565.10">
    <property type="entry name" value="Histidine kinase-like ATPase, C-terminal domain"/>
    <property type="match status" value="1"/>
</dbReference>
<dbReference type="SUPFAM" id="SSF55874">
    <property type="entry name" value="ATPase domain of HSP90 chaperone/DNA topoisomerase II/histidine kinase"/>
    <property type="match status" value="1"/>
</dbReference>
<dbReference type="InterPro" id="IPR036890">
    <property type="entry name" value="HATPase_C_sf"/>
</dbReference>
<feature type="transmembrane region" description="Helical" evidence="8">
    <location>
        <begin position="237"/>
        <end position="257"/>
    </location>
</feature>
<dbReference type="Gene3D" id="2.60.40.2380">
    <property type="match status" value="1"/>
</dbReference>
<feature type="signal peptide" evidence="9">
    <location>
        <begin position="1"/>
        <end position="19"/>
    </location>
</feature>
<evidence type="ECO:0000256" key="1">
    <source>
        <dbReference type="ARBA" id="ARBA00000085"/>
    </source>
</evidence>
<dbReference type="Pfam" id="PF07568">
    <property type="entry name" value="HisKA_2"/>
    <property type="match status" value="1"/>
</dbReference>
<dbReference type="GO" id="GO:0005524">
    <property type="term" value="F:ATP binding"/>
    <property type="evidence" value="ECO:0007669"/>
    <property type="project" value="UniProtKB-KW"/>
</dbReference>
<dbReference type="PANTHER" id="PTHR41523:SF8">
    <property type="entry name" value="ETHYLENE RESPONSE SENSOR PROTEIN"/>
    <property type="match status" value="1"/>
</dbReference>
<keyword evidence="5" id="KW-0547">Nucleotide-binding</keyword>
<sequence length="602" mass="70111">MKHLITFIYLLFSPLSLHALNIDENSSNLSILEHSLIYIDTNNSINSKNINHQEFISSPSDVISLGYVKNTALWIKVTLKNTSSKSISKILEYDNPTVEKLYFYDKNKTVKTGLLHLNANKNAVNPIIPLSFKAYETQTYYLKSYSRIKPTKVKLILWNELDFIKKESKSTMFYFVFVGIMLTLFIYNFMLFLFTKDRAYFFYIFYIFSIMFYNAFYSGRFSQYFTTQELTNYLLKANGSFTIMIVFSSLLFTQSFLETKKFNKLHKALNHMYWILPFLVILSYDAWIINASSHYVVLLIGLFIIYVAFYSLFKGVKQAKFYVLGWSIIVVSFMLIAFQWVLHYDLKDYNLTYVSEVAFILEALLFSIALAHRIKLSNKQLILFKNEEQVRLEAIVTQKTKALKTSLEEKDILYKELNHRIKNNLMMILSLLKLQIKRTENKETIGSLVVTKNRITSISNLYEMLLLNNTSLNVDTYPYVKGICQNIALNFSNKVNIHYEINYNLKIDNLIYLGLIVNELVTNSFKYAFDDDKGKIFITIKKDNSLVFVSIIDTGKGFQERRKNALGLSIVSILVEGQLEGKLTIDSKNSTKVFIEWNDENL</sequence>
<dbReference type="InterPro" id="IPR011495">
    <property type="entry name" value="Sig_transdc_His_kin_sub2_dim/P"/>
</dbReference>
<evidence type="ECO:0000256" key="2">
    <source>
        <dbReference type="ARBA" id="ARBA00012438"/>
    </source>
</evidence>
<evidence type="ECO:0000259" key="10">
    <source>
        <dbReference type="SMART" id="SM00387"/>
    </source>
</evidence>
<dbReference type="InterPro" id="IPR011623">
    <property type="entry name" value="7TMR_DISM_rcpt_extracell_dom1"/>
</dbReference>
<evidence type="ECO:0000256" key="6">
    <source>
        <dbReference type="ARBA" id="ARBA00022777"/>
    </source>
</evidence>
<keyword evidence="6 11" id="KW-0418">Kinase</keyword>
<dbReference type="InterPro" id="IPR003594">
    <property type="entry name" value="HATPase_dom"/>
</dbReference>
<dbReference type="InterPro" id="IPR011622">
    <property type="entry name" value="7TMR_DISM_rcpt_extracell_dom2"/>
</dbReference>